<dbReference type="Proteomes" id="UP000254893">
    <property type="component" value="Unassembled WGS sequence"/>
</dbReference>
<proteinExistence type="predicted"/>
<evidence type="ECO:0000313" key="1">
    <source>
        <dbReference type="EMBL" id="SUJ01609.1"/>
    </source>
</evidence>
<dbReference type="EMBL" id="UGYW01000002">
    <property type="protein sequence ID" value="SUJ01609.1"/>
    <property type="molecule type" value="Genomic_DNA"/>
</dbReference>
<evidence type="ECO:0000313" key="2">
    <source>
        <dbReference type="Proteomes" id="UP000254893"/>
    </source>
</evidence>
<name>A0A380BHP0_SPHSI</name>
<reference evidence="1 2" key="1">
    <citation type="submission" date="2018-06" db="EMBL/GenBank/DDBJ databases">
        <authorList>
            <consortium name="Pathogen Informatics"/>
            <person name="Doyle S."/>
        </authorList>
    </citation>
    <scope>NUCLEOTIDE SEQUENCE [LARGE SCALE GENOMIC DNA]</scope>
    <source>
        <strain evidence="1 2">NCTC11388</strain>
    </source>
</reference>
<organism evidence="1 2">
    <name type="scientific">Sphingobacterium spiritivorum</name>
    <name type="common">Flavobacterium spiritivorum</name>
    <dbReference type="NCBI Taxonomy" id="258"/>
    <lineage>
        <taxon>Bacteria</taxon>
        <taxon>Pseudomonadati</taxon>
        <taxon>Bacteroidota</taxon>
        <taxon>Sphingobacteriia</taxon>
        <taxon>Sphingobacteriales</taxon>
        <taxon>Sphingobacteriaceae</taxon>
        <taxon>Sphingobacterium</taxon>
    </lineage>
</organism>
<accession>A0A380BHP0</accession>
<gene>
    <name evidence="1" type="ORF">NCTC11388_00829</name>
</gene>
<dbReference type="AlphaFoldDB" id="A0A380BHP0"/>
<protein>
    <submittedName>
        <fullName evidence="1">Uncharacterized protein</fullName>
    </submittedName>
</protein>
<dbReference type="RefSeq" id="WP_115169219.1">
    <property type="nucleotide sequence ID" value="NZ_UGYW01000002.1"/>
</dbReference>
<sequence>MIYTLEIQKLLNKASYLDDKNKDKIKYFLQAIQLADDNQDIEWAYELRMQLMDIEWEHTDRKNFLPTFSWLLNAYDASPDEYDVEELLWKYKWIISEVQSNPEISLAHMNNIMDDFKRRSELEGYNLRAYHSKLLHEAAEQMDVEKSLYLQSQINLFPRDGISDCQACELDSEVLTLLQDNNFEEGLNKAQPILQEQYTCARVPLVTRVNIAYHALINGQQDIAQQYLDRVIQELSEREEDTYLISSLGDFMPVIFALKPESAWNYVEQFIPWTLDTDKSTKFFFARGMAEALSQKQSGEAVTLNIPPSHALYRPENTYTVDEIYTYYLDKAKLLAKQFDLRNENNNFTNQIKTR</sequence>